<organism evidence="3 4">
    <name type="scientific">Artemisia annua</name>
    <name type="common">Sweet wormwood</name>
    <dbReference type="NCBI Taxonomy" id="35608"/>
    <lineage>
        <taxon>Eukaryota</taxon>
        <taxon>Viridiplantae</taxon>
        <taxon>Streptophyta</taxon>
        <taxon>Embryophyta</taxon>
        <taxon>Tracheophyta</taxon>
        <taxon>Spermatophyta</taxon>
        <taxon>Magnoliopsida</taxon>
        <taxon>eudicotyledons</taxon>
        <taxon>Gunneridae</taxon>
        <taxon>Pentapetalae</taxon>
        <taxon>asterids</taxon>
        <taxon>campanulids</taxon>
        <taxon>Asterales</taxon>
        <taxon>Asteraceae</taxon>
        <taxon>Asteroideae</taxon>
        <taxon>Anthemideae</taxon>
        <taxon>Artemisiinae</taxon>
        <taxon>Artemisia</taxon>
    </lineage>
</organism>
<dbReference type="EMBL" id="PKPP01004882">
    <property type="protein sequence ID" value="PWA62384.1"/>
    <property type="molecule type" value="Genomic_DNA"/>
</dbReference>
<evidence type="ECO:0000313" key="4">
    <source>
        <dbReference type="Proteomes" id="UP000245207"/>
    </source>
</evidence>
<reference evidence="3 4" key="1">
    <citation type="journal article" date="2018" name="Mol. Plant">
        <title>The genome of Artemisia annua provides insight into the evolution of Asteraceae family and artemisinin biosynthesis.</title>
        <authorList>
            <person name="Shen Q."/>
            <person name="Zhang L."/>
            <person name="Liao Z."/>
            <person name="Wang S."/>
            <person name="Yan T."/>
            <person name="Shi P."/>
            <person name="Liu M."/>
            <person name="Fu X."/>
            <person name="Pan Q."/>
            <person name="Wang Y."/>
            <person name="Lv Z."/>
            <person name="Lu X."/>
            <person name="Zhang F."/>
            <person name="Jiang W."/>
            <person name="Ma Y."/>
            <person name="Chen M."/>
            <person name="Hao X."/>
            <person name="Li L."/>
            <person name="Tang Y."/>
            <person name="Lv G."/>
            <person name="Zhou Y."/>
            <person name="Sun X."/>
            <person name="Brodelius P.E."/>
            <person name="Rose J.K.C."/>
            <person name="Tang K."/>
        </authorList>
    </citation>
    <scope>NUCLEOTIDE SEQUENCE [LARGE SCALE GENOMIC DNA]</scope>
    <source>
        <strain evidence="4">cv. Huhao1</strain>
        <tissue evidence="3">Leaf</tissue>
    </source>
</reference>
<name>A0A2U1MMD9_ARTAN</name>
<dbReference type="STRING" id="35608.A0A2U1MMD9"/>
<sequence length="111" mass="12751">MWQPIPQDMLKKYITYAWLNVFPTFTIPEEYKTQLRASVPAPVKQLKSLERLAKAHARMHLREEVNSEDFVAALRVLSVSFISSQKLVAQECLVKALASLDDYLLFANVLQ</sequence>
<dbReference type="GO" id="GO:0003697">
    <property type="term" value="F:single-stranded DNA binding"/>
    <property type="evidence" value="ECO:0007669"/>
    <property type="project" value="TreeGrafter"/>
</dbReference>
<evidence type="ECO:0000313" key="3">
    <source>
        <dbReference type="EMBL" id="PWA62384.1"/>
    </source>
</evidence>
<gene>
    <name evidence="3" type="ORF">CTI12_AA363140</name>
</gene>
<dbReference type="EC" id="3.6.4.12" evidence="1"/>
<dbReference type="GO" id="GO:0043138">
    <property type="term" value="F:3'-5' DNA helicase activity"/>
    <property type="evidence" value="ECO:0007669"/>
    <property type="project" value="TreeGrafter"/>
</dbReference>
<evidence type="ECO:0000256" key="1">
    <source>
        <dbReference type="ARBA" id="ARBA00012551"/>
    </source>
</evidence>
<dbReference type="PANTHER" id="PTHR11630">
    <property type="entry name" value="DNA REPLICATION LICENSING FACTOR MCM FAMILY MEMBER"/>
    <property type="match status" value="1"/>
</dbReference>
<dbReference type="PANTHER" id="PTHR11630:SF44">
    <property type="entry name" value="DNA REPLICATION LICENSING FACTOR MCM2"/>
    <property type="match status" value="1"/>
</dbReference>
<comment type="caution">
    <text evidence="3">The sequence shown here is derived from an EMBL/GenBank/DDBJ whole genome shotgun (WGS) entry which is preliminary data.</text>
</comment>
<dbReference type="OrthoDB" id="844at2759"/>
<dbReference type="GO" id="GO:1902975">
    <property type="term" value="P:mitotic DNA replication initiation"/>
    <property type="evidence" value="ECO:0007669"/>
    <property type="project" value="TreeGrafter"/>
</dbReference>
<accession>A0A2U1MMD9</accession>
<keyword evidence="4" id="KW-1185">Reference proteome</keyword>
<dbReference type="GO" id="GO:0042555">
    <property type="term" value="C:MCM complex"/>
    <property type="evidence" value="ECO:0007669"/>
    <property type="project" value="TreeGrafter"/>
</dbReference>
<dbReference type="Pfam" id="PF17855">
    <property type="entry name" value="MCM_lid"/>
    <property type="match status" value="1"/>
</dbReference>
<dbReference type="InterPro" id="IPR031327">
    <property type="entry name" value="MCM"/>
</dbReference>
<evidence type="ECO:0000259" key="2">
    <source>
        <dbReference type="Pfam" id="PF17855"/>
    </source>
</evidence>
<protein>
    <recommendedName>
        <fullName evidence="1">DNA helicase</fullName>
        <ecNumber evidence="1">3.6.4.12</ecNumber>
    </recommendedName>
</protein>
<feature type="domain" description="MCM AAA-lid" evidence="2">
    <location>
        <begin position="9"/>
        <end position="80"/>
    </location>
</feature>
<dbReference type="GO" id="GO:0005634">
    <property type="term" value="C:nucleus"/>
    <property type="evidence" value="ECO:0007669"/>
    <property type="project" value="TreeGrafter"/>
</dbReference>
<dbReference type="GO" id="GO:0000727">
    <property type="term" value="P:double-strand break repair via break-induced replication"/>
    <property type="evidence" value="ECO:0007669"/>
    <property type="project" value="TreeGrafter"/>
</dbReference>
<dbReference type="GO" id="GO:0005524">
    <property type="term" value="F:ATP binding"/>
    <property type="evidence" value="ECO:0007669"/>
    <property type="project" value="InterPro"/>
</dbReference>
<dbReference type="AlphaFoldDB" id="A0A2U1MMD9"/>
<dbReference type="GO" id="GO:0017116">
    <property type="term" value="F:single-stranded DNA helicase activity"/>
    <property type="evidence" value="ECO:0007669"/>
    <property type="project" value="TreeGrafter"/>
</dbReference>
<dbReference type="Proteomes" id="UP000245207">
    <property type="component" value="Unassembled WGS sequence"/>
</dbReference>
<dbReference type="InterPro" id="IPR041562">
    <property type="entry name" value="MCM_lid"/>
</dbReference>
<proteinExistence type="predicted"/>
<dbReference type="InterPro" id="IPR027417">
    <property type="entry name" value="P-loop_NTPase"/>
</dbReference>
<dbReference type="Gene3D" id="3.40.50.300">
    <property type="entry name" value="P-loop containing nucleotide triphosphate hydrolases"/>
    <property type="match status" value="1"/>
</dbReference>